<dbReference type="KEGG" id="qsa:O6P43_020915"/>
<organism evidence="1 2">
    <name type="scientific">Quillaja saponaria</name>
    <name type="common">Soap bark tree</name>
    <dbReference type="NCBI Taxonomy" id="32244"/>
    <lineage>
        <taxon>Eukaryota</taxon>
        <taxon>Viridiplantae</taxon>
        <taxon>Streptophyta</taxon>
        <taxon>Embryophyta</taxon>
        <taxon>Tracheophyta</taxon>
        <taxon>Spermatophyta</taxon>
        <taxon>Magnoliopsida</taxon>
        <taxon>eudicotyledons</taxon>
        <taxon>Gunneridae</taxon>
        <taxon>Pentapetalae</taxon>
        <taxon>rosids</taxon>
        <taxon>fabids</taxon>
        <taxon>Fabales</taxon>
        <taxon>Quillajaceae</taxon>
        <taxon>Quillaja</taxon>
    </lineage>
</organism>
<dbReference type="Proteomes" id="UP001163823">
    <property type="component" value="Chromosome 8"/>
</dbReference>
<accession>A0AAD7PMU8</accession>
<dbReference type="AlphaFoldDB" id="A0AAD7PMU8"/>
<name>A0AAD7PMU8_QUISA</name>
<comment type="caution">
    <text evidence="1">The sequence shown here is derived from an EMBL/GenBank/DDBJ whole genome shotgun (WGS) entry which is preliminary data.</text>
</comment>
<evidence type="ECO:0000313" key="1">
    <source>
        <dbReference type="EMBL" id="KAJ7960480.1"/>
    </source>
</evidence>
<dbReference type="EMBL" id="JARAOO010000008">
    <property type="protein sequence ID" value="KAJ7960480.1"/>
    <property type="molecule type" value="Genomic_DNA"/>
</dbReference>
<keyword evidence="2" id="KW-1185">Reference proteome</keyword>
<evidence type="ECO:0000313" key="2">
    <source>
        <dbReference type="Proteomes" id="UP001163823"/>
    </source>
</evidence>
<gene>
    <name evidence="1" type="ORF">O6P43_020915</name>
</gene>
<protein>
    <submittedName>
        <fullName evidence="1">Uncharacterized protein</fullName>
    </submittedName>
</protein>
<reference evidence="1" key="1">
    <citation type="journal article" date="2023" name="Science">
        <title>Elucidation of the pathway for biosynthesis of saponin adjuvants from the soapbark tree.</title>
        <authorList>
            <person name="Reed J."/>
            <person name="Orme A."/>
            <person name="El-Demerdash A."/>
            <person name="Owen C."/>
            <person name="Martin L.B.B."/>
            <person name="Misra R.C."/>
            <person name="Kikuchi S."/>
            <person name="Rejzek M."/>
            <person name="Martin A.C."/>
            <person name="Harkess A."/>
            <person name="Leebens-Mack J."/>
            <person name="Louveau T."/>
            <person name="Stephenson M.J."/>
            <person name="Osbourn A."/>
        </authorList>
    </citation>
    <scope>NUCLEOTIDE SEQUENCE</scope>
    <source>
        <strain evidence="1">S10</strain>
    </source>
</reference>
<sequence length="96" mass="11015">MSNNYYAGETHVRSKRASTFNDNQVANEIIESLARSAATRNNVIFSNVETYLEENSGDIKIYVYATDNKSYLANYTLSGRRGIRESYVLTEFRQSR</sequence>
<proteinExistence type="predicted"/>